<reference evidence="7 8" key="1">
    <citation type="submission" date="2018-02" db="EMBL/GenBank/DDBJ databases">
        <title>The genomes of Aspergillus section Nigri reveals drivers in fungal speciation.</title>
        <authorList>
            <consortium name="DOE Joint Genome Institute"/>
            <person name="Vesth T.C."/>
            <person name="Nybo J."/>
            <person name="Theobald S."/>
            <person name="Brandl J."/>
            <person name="Frisvad J.C."/>
            <person name="Nielsen K.F."/>
            <person name="Lyhne E.K."/>
            <person name="Kogle M.E."/>
            <person name="Kuo A."/>
            <person name="Riley R."/>
            <person name="Clum A."/>
            <person name="Nolan M."/>
            <person name="Lipzen A."/>
            <person name="Salamov A."/>
            <person name="Henrissat B."/>
            <person name="Wiebenga A."/>
            <person name="De vries R.P."/>
            <person name="Grigoriev I.V."/>
            <person name="Mortensen U.H."/>
            <person name="Andersen M.R."/>
            <person name="Baker S.E."/>
        </authorList>
    </citation>
    <scope>NUCLEOTIDE SEQUENCE [LARGE SCALE GENOMIC DNA]</scope>
    <source>
        <strain evidence="7 8">CBS 112811</strain>
    </source>
</reference>
<evidence type="ECO:0000256" key="2">
    <source>
        <dbReference type="ARBA" id="ARBA00005466"/>
    </source>
</evidence>
<dbReference type="Gene3D" id="3.40.462.20">
    <property type="match status" value="1"/>
</dbReference>
<dbReference type="InterPro" id="IPR036318">
    <property type="entry name" value="FAD-bd_PCMH-like_sf"/>
</dbReference>
<keyword evidence="3" id="KW-0285">Flavoprotein</keyword>
<dbReference type="Pfam" id="PF08031">
    <property type="entry name" value="BBE"/>
    <property type="match status" value="1"/>
</dbReference>
<dbReference type="PANTHER" id="PTHR42973:SF39">
    <property type="entry name" value="FAD-BINDING PCMH-TYPE DOMAIN-CONTAINING PROTEIN"/>
    <property type="match status" value="1"/>
</dbReference>
<dbReference type="InterPro" id="IPR006093">
    <property type="entry name" value="Oxy_OxRdtase_FAD_BS"/>
</dbReference>
<dbReference type="Pfam" id="PF01565">
    <property type="entry name" value="FAD_binding_4"/>
    <property type="match status" value="1"/>
</dbReference>
<dbReference type="AlphaFoldDB" id="A0A8G1VSG5"/>
<evidence type="ECO:0000256" key="4">
    <source>
        <dbReference type="ARBA" id="ARBA00022827"/>
    </source>
</evidence>
<comment type="cofactor">
    <cofactor evidence="1">
        <name>FAD</name>
        <dbReference type="ChEBI" id="CHEBI:57692"/>
    </cofactor>
</comment>
<dbReference type="GO" id="GO:0071949">
    <property type="term" value="F:FAD binding"/>
    <property type="evidence" value="ECO:0007669"/>
    <property type="project" value="InterPro"/>
</dbReference>
<dbReference type="Proteomes" id="UP000249526">
    <property type="component" value="Unassembled WGS sequence"/>
</dbReference>
<dbReference type="PROSITE" id="PS00862">
    <property type="entry name" value="OX2_COVAL_FAD"/>
    <property type="match status" value="1"/>
</dbReference>
<dbReference type="InterPro" id="IPR012951">
    <property type="entry name" value="BBE"/>
</dbReference>
<feature type="domain" description="FAD-binding PCMH-type" evidence="6">
    <location>
        <begin position="72"/>
        <end position="245"/>
    </location>
</feature>
<keyword evidence="8" id="KW-1185">Reference proteome</keyword>
<dbReference type="GeneID" id="37167268"/>
<evidence type="ECO:0000256" key="5">
    <source>
        <dbReference type="ARBA" id="ARBA00023002"/>
    </source>
</evidence>
<keyword evidence="5" id="KW-0560">Oxidoreductase</keyword>
<dbReference type="PANTHER" id="PTHR42973">
    <property type="entry name" value="BINDING OXIDOREDUCTASE, PUTATIVE (AFU_ORTHOLOGUE AFUA_1G17690)-RELATED"/>
    <property type="match status" value="1"/>
</dbReference>
<dbReference type="InterPro" id="IPR016166">
    <property type="entry name" value="FAD-bd_PCMH"/>
</dbReference>
<gene>
    <name evidence="7" type="ORF">BO85DRAFT_494360</name>
</gene>
<name>A0A8G1VSG5_9EURO</name>
<dbReference type="Gene3D" id="3.30.465.10">
    <property type="match status" value="1"/>
</dbReference>
<organism evidence="7 8">
    <name type="scientific">Aspergillus piperis CBS 112811</name>
    <dbReference type="NCBI Taxonomy" id="1448313"/>
    <lineage>
        <taxon>Eukaryota</taxon>
        <taxon>Fungi</taxon>
        <taxon>Dikarya</taxon>
        <taxon>Ascomycota</taxon>
        <taxon>Pezizomycotina</taxon>
        <taxon>Eurotiomycetes</taxon>
        <taxon>Eurotiomycetidae</taxon>
        <taxon>Eurotiales</taxon>
        <taxon>Aspergillaceae</taxon>
        <taxon>Aspergillus</taxon>
        <taxon>Aspergillus subgen. Circumdati</taxon>
    </lineage>
</organism>
<proteinExistence type="inferred from homology"/>
<evidence type="ECO:0000313" key="8">
    <source>
        <dbReference type="Proteomes" id="UP000249526"/>
    </source>
</evidence>
<dbReference type="RefSeq" id="XP_025520824.1">
    <property type="nucleotide sequence ID" value="XM_025663866.1"/>
</dbReference>
<keyword evidence="4" id="KW-0274">FAD</keyword>
<accession>A0A8G1VSG5</accession>
<dbReference type="InterPro" id="IPR016169">
    <property type="entry name" value="FAD-bd_PCMH_sub2"/>
</dbReference>
<dbReference type="SUPFAM" id="SSF56176">
    <property type="entry name" value="FAD-binding/transporter-associated domain-like"/>
    <property type="match status" value="1"/>
</dbReference>
<dbReference type="InterPro" id="IPR050416">
    <property type="entry name" value="FAD-linked_Oxidoreductase"/>
</dbReference>
<protein>
    <submittedName>
        <fullName evidence="7">FAD linked oxidase</fullName>
    </submittedName>
</protein>
<evidence type="ECO:0000256" key="1">
    <source>
        <dbReference type="ARBA" id="ARBA00001974"/>
    </source>
</evidence>
<dbReference type="InterPro" id="IPR006094">
    <property type="entry name" value="Oxid_FAD_bind_N"/>
</dbReference>
<dbReference type="GO" id="GO:0016491">
    <property type="term" value="F:oxidoreductase activity"/>
    <property type="evidence" value="ECO:0007669"/>
    <property type="project" value="UniProtKB-KW"/>
</dbReference>
<evidence type="ECO:0000256" key="3">
    <source>
        <dbReference type="ARBA" id="ARBA00022630"/>
    </source>
</evidence>
<dbReference type="PROSITE" id="PS51387">
    <property type="entry name" value="FAD_PCMH"/>
    <property type="match status" value="1"/>
</dbReference>
<comment type="similarity">
    <text evidence="2">Belongs to the oxygen-dependent FAD-linked oxidoreductase family.</text>
</comment>
<dbReference type="EMBL" id="KZ825054">
    <property type="protein sequence ID" value="RAH62902.1"/>
    <property type="molecule type" value="Genomic_DNA"/>
</dbReference>
<evidence type="ECO:0000313" key="7">
    <source>
        <dbReference type="EMBL" id="RAH62902.1"/>
    </source>
</evidence>
<evidence type="ECO:0000259" key="6">
    <source>
        <dbReference type="PROSITE" id="PS51387"/>
    </source>
</evidence>
<sequence length="594" mass="67342">MRDIRTPPRWKDPEIQHQVDIALLEDDTAQNEADEARRKIVPLLSSLHRGSVLFPGSQGYMYSVWVRNLRYCLKRPAAVVHAVTAWDVVATVRFCVQERLKLTIRSGGHSNAAHCLNDNGIVLDMRMLDKVVIHPNNDIIYVSGRALWSDVYRELHDKDPRLIVVGGQCPTVGVSGFLLGGGISPFSRSYGLGIDNIEAIEIVKANGELCIVSAENHPDLFWALRGGGGGNFGVATAFFLKVHTLNHPEGMVTCGTLGWSVEDTKSRKKFIDTMKNWDQNHLPAALCGDALWRYRRDRRTKEKRLWAEITIMYNGGKKDCDSELAKVLRGEPDVNTLKEMNFYDWEVGGEAFANHSQVHQHHSSVIIEKGRMTEHVVNFITGWMISRKEHELESENGGCHVLWDHIGEQTSQKKPDETAFPWRTGEYALSMKASWNKEEKENEMIAEVQSLRDELTKYAIGGKAAYVNFIDDTLTDWWDAYYDTNYERLRQLKEIYDPEDFFEFQQSIRKPKSDHPEIHAVPSRSAAAHKGELDEKNDFLEDVEKDTTQIEKPFSQDAPAESVSDLGCGSLQSGRCSAMSLKRYILGLFARLKS</sequence>